<reference evidence="1 2" key="2">
    <citation type="journal article" date="2022" name="Mol. Ecol. Resour.">
        <title>The genomes of chicory, endive, great burdock and yacon provide insights into Asteraceae paleo-polyploidization history and plant inulin production.</title>
        <authorList>
            <person name="Fan W."/>
            <person name="Wang S."/>
            <person name="Wang H."/>
            <person name="Wang A."/>
            <person name="Jiang F."/>
            <person name="Liu H."/>
            <person name="Zhao H."/>
            <person name="Xu D."/>
            <person name="Zhang Y."/>
        </authorList>
    </citation>
    <scope>NUCLEOTIDE SEQUENCE [LARGE SCALE GENOMIC DNA]</scope>
    <source>
        <strain evidence="2">cv. Yunnan</strain>
        <tissue evidence="1">Leaves</tissue>
    </source>
</reference>
<comment type="caution">
    <text evidence="1">The sequence shown here is derived from an EMBL/GenBank/DDBJ whole genome shotgun (WGS) entry which is preliminary data.</text>
</comment>
<protein>
    <submittedName>
        <fullName evidence="1">Uncharacterized protein</fullName>
    </submittedName>
</protein>
<dbReference type="EMBL" id="CM042032">
    <property type="protein sequence ID" value="KAI3776156.1"/>
    <property type="molecule type" value="Genomic_DNA"/>
</dbReference>
<name>A0ACB9FZD0_9ASTR</name>
<sequence>MASSYDGSFLNKLSYLKAKRSRTEGPKYCQIVDYSLTTIIENRSKSRKPTHSGKKRSDNRCYVPSVEERKWKFWDFPQWLAEALFVIIDASEQRIMMPGICSQRKKRSLPQMDQTTADLLTRLKKNGRALPPAKDFDKEVTPKKGLQKEAKRVVTPHLMLSKATKLLNHGLRERAKAETEMLMAGIDAHNRMLENKPITIERAGEGLVPGLSIHNKSLLNRSSNNSLYFFYKNKSGKTALDTSELRRMAADEIYPL</sequence>
<keyword evidence="2" id="KW-1185">Reference proteome</keyword>
<dbReference type="Proteomes" id="UP001056120">
    <property type="component" value="Linkage Group LG15"/>
</dbReference>
<evidence type="ECO:0000313" key="1">
    <source>
        <dbReference type="EMBL" id="KAI3776156.1"/>
    </source>
</evidence>
<reference evidence="2" key="1">
    <citation type="journal article" date="2022" name="Mol. Ecol. Resour.">
        <title>The genomes of chicory, endive, great burdock and yacon provide insights into Asteraceae palaeo-polyploidization history and plant inulin production.</title>
        <authorList>
            <person name="Fan W."/>
            <person name="Wang S."/>
            <person name="Wang H."/>
            <person name="Wang A."/>
            <person name="Jiang F."/>
            <person name="Liu H."/>
            <person name="Zhao H."/>
            <person name="Xu D."/>
            <person name="Zhang Y."/>
        </authorList>
    </citation>
    <scope>NUCLEOTIDE SEQUENCE [LARGE SCALE GENOMIC DNA]</scope>
    <source>
        <strain evidence="2">cv. Yunnan</strain>
    </source>
</reference>
<accession>A0ACB9FZD0</accession>
<evidence type="ECO:0000313" key="2">
    <source>
        <dbReference type="Proteomes" id="UP001056120"/>
    </source>
</evidence>
<proteinExistence type="predicted"/>
<organism evidence="1 2">
    <name type="scientific">Smallanthus sonchifolius</name>
    <dbReference type="NCBI Taxonomy" id="185202"/>
    <lineage>
        <taxon>Eukaryota</taxon>
        <taxon>Viridiplantae</taxon>
        <taxon>Streptophyta</taxon>
        <taxon>Embryophyta</taxon>
        <taxon>Tracheophyta</taxon>
        <taxon>Spermatophyta</taxon>
        <taxon>Magnoliopsida</taxon>
        <taxon>eudicotyledons</taxon>
        <taxon>Gunneridae</taxon>
        <taxon>Pentapetalae</taxon>
        <taxon>asterids</taxon>
        <taxon>campanulids</taxon>
        <taxon>Asterales</taxon>
        <taxon>Asteraceae</taxon>
        <taxon>Asteroideae</taxon>
        <taxon>Heliantheae alliance</taxon>
        <taxon>Millerieae</taxon>
        <taxon>Smallanthus</taxon>
    </lineage>
</organism>
<gene>
    <name evidence="1" type="ORF">L1987_45924</name>
</gene>